<evidence type="ECO:0000256" key="1">
    <source>
        <dbReference type="SAM" id="Phobius"/>
    </source>
</evidence>
<evidence type="ECO:0000313" key="3">
    <source>
        <dbReference type="Proteomes" id="UP000632154"/>
    </source>
</evidence>
<dbReference type="Proteomes" id="UP000632154">
    <property type="component" value="Unassembled WGS sequence"/>
</dbReference>
<evidence type="ECO:0000313" key="2">
    <source>
        <dbReference type="EMBL" id="GHG03341.1"/>
    </source>
</evidence>
<reference evidence="3" key="1">
    <citation type="journal article" date="2019" name="Int. J. Syst. Evol. Microbiol.">
        <title>The Global Catalogue of Microorganisms (GCM) 10K type strain sequencing project: providing services to taxonomists for standard genome sequencing and annotation.</title>
        <authorList>
            <consortium name="The Broad Institute Genomics Platform"/>
            <consortium name="The Broad Institute Genome Sequencing Center for Infectious Disease"/>
            <person name="Wu L."/>
            <person name="Ma J."/>
        </authorList>
    </citation>
    <scope>NUCLEOTIDE SEQUENCE [LARGE SCALE GENOMIC DNA]</scope>
    <source>
        <strain evidence="3">CGMCC 1.18439</strain>
    </source>
</reference>
<dbReference type="RefSeq" id="WP_189643034.1">
    <property type="nucleotide sequence ID" value="NZ_BNAL01000016.1"/>
</dbReference>
<sequence>MNVQRWFALAAALGCLHAAFSLHWALGGTWLLETVSPAAVEAVRQSPLGESGTLLAVAAFKGAAALVPWASAWGWLPWPRLWRGVAWMGSGFLVLYGAANAFGAASILLGYQPGGGEAVPRSALLGHALLWDPLFALWGAALLRALWLSRP</sequence>
<gene>
    <name evidence="2" type="ORF">GCM10017783_14730</name>
</gene>
<dbReference type="InterPro" id="IPR025058">
    <property type="entry name" value="DUF3995"/>
</dbReference>
<name>A0ABQ3KBF7_9DEIO</name>
<feature type="transmembrane region" description="Helical" evidence="1">
    <location>
        <begin position="54"/>
        <end position="76"/>
    </location>
</feature>
<feature type="transmembrane region" description="Helical" evidence="1">
    <location>
        <begin position="85"/>
        <end position="108"/>
    </location>
</feature>
<keyword evidence="1" id="KW-0472">Membrane</keyword>
<accession>A0ABQ3KBF7</accession>
<dbReference type="Pfam" id="PF13160">
    <property type="entry name" value="DUF3995"/>
    <property type="match status" value="1"/>
</dbReference>
<comment type="caution">
    <text evidence="2">The sequence shown here is derived from an EMBL/GenBank/DDBJ whole genome shotgun (WGS) entry which is preliminary data.</text>
</comment>
<protein>
    <recommendedName>
        <fullName evidence="4">DUF3995 domain-containing protein</fullName>
    </recommendedName>
</protein>
<keyword evidence="1" id="KW-0812">Transmembrane</keyword>
<keyword evidence="3" id="KW-1185">Reference proteome</keyword>
<dbReference type="EMBL" id="BNAL01000016">
    <property type="protein sequence ID" value="GHG03341.1"/>
    <property type="molecule type" value="Genomic_DNA"/>
</dbReference>
<feature type="transmembrane region" description="Helical" evidence="1">
    <location>
        <begin position="128"/>
        <end position="147"/>
    </location>
</feature>
<organism evidence="2 3">
    <name type="scientific">Deinococcus piscis</name>
    <dbReference type="NCBI Taxonomy" id="394230"/>
    <lineage>
        <taxon>Bacteria</taxon>
        <taxon>Thermotogati</taxon>
        <taxon>Deinococcota</taxon>
        <taxon>Deinococci</taxon>
        <taxon>Deinococcales</taxon>
        <taxon>Deinococcaceae</taxon>
        <taxon>Deinococcus</taxon>
    </lineage>
</organism>
<keyword evidence="1" id="KW-1133">Transmembrane helix</keyword>
<proteinExistence type="predicted"/>
<evidence type="ECO:0008006" key="4">
    <source>
        <dbReference type="Google" id="ProtNLM"/>
    </source>
</evidence>